<evidence type="ECO:0000313" key="3">
    <source>
        <dbReference type="Proteomes" id="UP001194746"/>
    </source>
</evidence>
<dbReference type="AlphaFoldDB" id="A0AAD4CBA1"/>
<dbReference type="InterPro" id="IPR011009">
    <property type="entry name" value="Kinase-like_dom_sf"/>
</dbReference>
<proteinExistence type="predicted"/>
<organism evidence="2 3">
    <name type="scientific">Aspergillus nanangensis</name>
    <dbReference type="NCBI Taxonomy" id="2582783"/>
    <lineage>
        <taxon>Eukaryota</taxon>
        <taxon>Fungi</taxon>
        <taxon>Dikarya</taxon>
        <taxon>Ascomycota</taxon>
        <taxon>Pezizomycotina</taxon>
        <taxon>Eurotiomycetes</taxon>
        <taxon>Eurotiomycetidae</taxon>
        <taxon>Eurotiales</taxon>
        <taxon>Aspergillaceae</taxon>
        <taxon>Aspergillus</taxon>
        <taxon>Aspergillus subgen. Circumdati</taxon>
    </lineage>
</organism>
<accession>A0AAD4CBA1</accession>
<comment type="caution">
    <text evidence="2">The sequence shown here is derived from an EMBL/GenBank/DDBJ whole genome shotgun (WGS) entry which is preliminary data.</text>
</comment>
<dbReference type="GO" id="GO:0004672">
    <property type="term" value="F:protein kinase activity"/>
    <property type="evidence" value="ECO:0007669"/>
    <property type="project" value="InterPro"/>
</dbReference>
<keyword evidence="3" id="KW-1185">Reference proteome</keyword>
<reference evidence="2" key="1">
    <citation type="journal article" date="2019" name="Beilstein J. Org. Chem.">
        <title>Nanangenines: drimane sesquiterpenoids as the dominant metabolite cohort of a novel Australian fungus, Aspergillus nanangensis.</title>
        <authorList>
            <person name="Lacey H.J."/>
            <person name="Gilchrist C.L.M."/>
            <person name="Crombie A."/>
            <person name="Kalaitzis J.A."/>
            <person name="Vuong D."/>
            <person name="Rutledge P.J."/>
            <person name="Turner P."/>
            <person name="Pitt J.I."/>
            <person name="Lacey E."/>
            <person name="Chooi Y.H."/>
            <person name="Piggott A.M."/>
        </authorList>
    </citation>
    <scope>NUCLEOTIDE SEQUENCE</scope>
    <source>
        <strain evidence="2">MST-FP2251</strain>
    </source>
</reference>
<name>A0AAD4CBA1_ASPNN</name>
<gene>
    <name evidence="2" type="ORF">FE257_003796</name>
</gene>
<dbReference type="SUPFAM" id="SSF56112">
    <property type="entry name" value="Protein kinase-like (PK-like)"/>
    <property type="match status" value="1"/>
</dbReference>
<reference evidence="2" key="2">
    <citation type="submission" date="2020-02" db="EMBL/GenBank/DDBJ databases">
        <authorList>
            <person name="Gilchrist C.L.M."/>
            <person name="Chooi Y.-H."/>
        </authorList>
    </citation>
    <scope>NUCLEOTIDE SEQUENCE</scope>
    <source>
        <strain evidence="2">MST-FP2251</strain>
    </source>
</reference>
<dbReference type="Pfam" id="PF00069">
    <property type="entry name" value="Pkinase"/>
    <property type="match status" value="1"/>
</dbReference>
<dbReference type="PROSITE" id="PS50011">
    <property type="entry name" value="PROTEIN_KINASE_DOM"/>
    <property type="match status" value="1"/>
</dbReference>
<dbReference type="Proteomes" id="UP001194746">
    <property type="component" value="Unassembled WGS sequence"/>
</dbReference>
<protein>
    <recommendedName>
        <fullName evidence="1">Protein kinase domain-containing protein</fullName>
    </recommendedName>
</protein>
<feature type="domain" description="Protein kinase" evidence="1">
    <location>
        <begin position="29"/>
        <end position="255"/>
    </location>
</feature>
<dbReference type="GO" id="GO:0005524">
    <property type="term" value="F:ATP binding"/>
    <property type="evidence" value="ECO:0007669"/>
    <property type="project" value="InterPro"/>
</dbReference>
<dbReference type="Gene3D" id="1.10.510.10">
    <property type="entry name" value="Transferase(Phosphotransferase) domain 1"/>
    <property type="match status" value="1"/>
</dbReference>
<dbReference type="EMBL" id="VCAU01000173">
    <property type="protein sequence ID" value="KAF9883276.1"/>
    <property type="molecule type" value="Genomic_DNA"/>
</dbReference>
<evidence type="ECO:0000313" key="2">
    <source>
        <dbReference type="EMBL" id="KAF9883276.1"/>
    </source>
</evidence>
<dbReference type="InterPro" id="IPR000719">
    <property type="entry name" value="Prot_kinase_dom"/>
</dbReference>
<sequence length="255" mass="29202">MQPQSNTNMEYHDMVQRWNFDDGPKFLGTHVIYREGDDYFSTELPGRFTQPEDLPIVDRNTLQKIPREHIWPLFEDSLTICPEPENPRVHVKQPRLTGYSGSKSLSSYLLGEAQICQILVKKPHRNIARYSGCAVKNGRITGLCFEKYAETLEDRLRKGHIADNESYVRQIRAGIDHLHSLNVVHNDIHMGNVMFANRDSDVPVIIDFDSCAIEGSLLPAKRGQLPEGARTAEFENDYYGLQILQKRLNKGEEGY</sequence>
<evidence type="ECO:0000259" key="1">
    <source>
        <dbReference type="PROSITE" id="PS50011"/>
    </source>
</evidence>